<comment type="caution">
    <text evidence="1">The sequence shown here is derived from an EMBL/GenBank/DDBJ whole genome shotgun (WGS) entry which is preliminary data.</text>
</comment>
<dbReference type="Proteomes" id="UP000005396">
    <property type="component" value="Unassembled WGS sequence"/>
</dbReference>
<organism evidence="1 2">
    <name type="scientific">Enterocloster bolteae (strain ATCC BAA-613 / DSM 15670 / CCUG 46953 / JCM 12243 / WAL 16351)</name>
    <name type="common">Clostridium bolteae</name>
    <dbReference type="NCBI Taxonomy" id="411902"/>
    <lineage>
        <taxon>Bacteria</taxon>
        <taxon>Bacillati</taxon>
        <taxon>Bacillota</taxon>
        <taxon>Clostridia</taxon>
        <taxon>Lachnospirales</taxon>
        <taxon>Lachnospiraceae</taxon>
        <taxon>Enterocloster</taxon>
    </lineage>
</organism>
<proteinExistence type="predicted"/>
<sequence length="57" mass="6655">MTFLNKNNSSDKPYIGHIVYPIRITSKEYPLEMADALFSLQRCRNLTIDFPTQVSYI</sequence>
<name>A8S1N5_ENTBW</name>
<evidence type="ECO:0000313" key="2">
    <source>
        <dbReference type="Proteomes" id="UP000005396"/>
    </source>
</evidence>
<accession>A8S1N5</accession>
<reference evidence="1 2" key="2">
    <citation type="submission" date="2007-09" db="EMBL/GenBank/DDBJ databases">
        <title>Draft genome sequence of Clostridium bolteae (ATCC BAA-613).</title>
        <authorList>
            <person name="Sudarsanam P."/>
            <person name="Ley R."/>
            <person name="Guruge J."/>
            <person name="Turnbaugh P.J."/>
            <person name="Mahowald M."/>
            <person name="Liep D."/>
            <person name="Gordon J."/>
        </authorList>
    </citation>
    <scope>NUCLEOTIDE SEQUENCE [LARGE SCALE GENOMIC DNA]</scope>
    <source>
        <strain evidence="2">ATCC BAA-613 / DSM 15670 / CCUG 46953 / JCM 12243 / WAL 16351</strain>
    </source>
</reference>
<dbReference type="PaxDb" id="411902-CLOBOL_06111"/>
<dbReference type="AlphaFoldDB" id="A8S1N5"/>
<reference evidence="1 2" key="1">
    <citation type="submission" date="2007-08" db="EMBL/GenBank/DDBJ databases">
        <authorList>
            <person name="Fulton L."/>
            <person name="Clifton S."/>
            <person name="Fulton B."/>
            <person name="Xu J."/>
            <person name="Minx P."/>
            <person name="Pepin K.H."/>
            <person name="Johnson M."/>
            <person name="Thiruvilangam P."/>
            <person name="Bhonagiri V."/>
            <person name="Nash W.E."/>
            <person name="Mardis E.R."/>
            <person name="Wilson R.K."/>
        </authorList>
    </citation>
    <scope>NUCLEOTIDE SEQUENCE [LARGE SCALE GENOMIC DNA]</scope>
    <source>
        <strain evidence="2">ATCC BAA-613 / DSM 15670 / CCUG 46953 / JCM 12243 / WAL 16351</strain>
    </source>
</reference>
<protein>
    <submittedName>
        <fullName evidence="1">Uncharacterized protein</fullName>
    </submittedName>
</protein>
<dbReference type="EMBL" id="ABCC02000047">
    <property type="protein sequence ID" value="EDP13546.1"/>
    <property type="molecule type" value="Genomic_DNA"/>
</dbReference>
<dbReference type="HOGENOM" id="CLU_2988509_0_0_9"/>
<evidence type="ECO:0000313" key="1">
    <source>
        <dbReference type="EMBL" id="EDP13546.1"/>
    </source>
</evidence>
<gene>
    <name evidence="1" type="ORF">CLOBOL_06111</name>
</gene>